<dbReference type="SUPFAM" id="SSF55347">
    <property type="entry name" value="Glyceraldehyde-3-phosphate dehydrogenase-like, C-terminal domain"/>
    <property type="match status" value="1"/>
</dbReference>
<gene>
    <name evidence="3" type="ORF">ECPE_LOCUS17767</name>
</gene>
<evidence type="ECO:0000313" key="5">
    <source>
        <dbReference type="WBParaSite" id="ECPE_0001781201-mRNA-1"/>
    </source>
</evidence>
<feature type="domain" description="Glyceraldehyde 3-phosphate dehydrogenase catalytic" evidence="2">
    <location>
        <begin position="3"/>
        <end position="94"/>
    </location>
</feature>
<reference evidence="5" key="1">
    <citation type="submission" date="2016-06" db="UniProtKB">
        <authorList>
            <consortium name="WormBaseParasite"/>
        </authorList>
    </citation>
    <scope>IDENTIFICATION</scope>
</reference>
<organism evidence="5">
    <name type="scientific">Echinostoma caproni</name>
    <dbReference type="NCBI Taxonomy" id="27848"/>
    <lineage>
        <taxon>Eukaryota</taxon>
        <taxon>Metazoa</taxon>
        <taxon>Spiralia</taxon>
        <taxon>Lophotrochozoa</taxon>
        <taxon>Platyhelminthes</taxon>
        <taxon>Trematoda</taxon>
        <taxon>Digenea</taxon>
        <taxon>Plagiorchiida</taxon>
        <taxon>Echinostomata</taxon>
        <taxon>Echinostomatoidea</taxon>
        <taxon>Echinostomatidae</taxon>
        <taxon>Echinostoma</taxon>
    </lineage>
</organism>
<dbReference type="Pfam" id="PF02800">
    <property type="entry name" value="Gp_dh_C"/>
    <property type="match status" value="1"/>
</dbReference>
<dbReference type="Gene3D" id="3.30.360.10">
    <property type="entry name" value="Dihydrodipicolinate Reductase, domain 2"/>
    <property type="match status" value="1"/>
</dbReference>
<evidence type="ECO:0000313" key="4">
    <source>
        <dbReference type="Proteomes" id="UP000272942"/>
    </source>
</evidence>
<dbReference type="OrthoDB" id="6227380at2759"/>
<dbReference type="WBParaSite" id="ECPE_0001781201-mRNA-1">
    <property type="protein sequence ID" value="ECPE_0001781201-mRNA-1"/>
    <property type="gene ID" value="ECPE_0001781201"/>
</dbReference>
<sequence length="198" mass="21714">MRHLNWRQGRGAWQSIIPGRCPTVVQSVIQALPRMQSRLECITMHVPVFEGAVVDLTFRTSETVTGITEVIERLTKSSLLETYNQIHTSTQPIVNRTSCTLHIEPLLTPVSSPSSMAETTRHDSEHSASMSSGPGKTSRADLTPQIRLPNDLASIMLPLNKEDAYVSTDATGKRTMSLLCVDCSLGVPSGNTVKLISW</sequence>
<evidence type="ECO:0000256" key="1">
    <source>
        <dbReference type="SAM" id="MobiDB-lite"/>
    </source>
</evidence>
<dbReference type="GO" id="GO:0016620">
    <property type="term" value="F:oxidoreductase activity, acting on the aldehyde or oxo group of donors, NAD or NADP as acceptor"/>
    <property type="evidence" value="ECO:0007669"/>
    <property type="project" value="InterPro"/>
</dbReference>
<dbReference type="AlphaFoldDB" id="A0A183BEY2"/>
<feature type="region of interest" description="Disordered" evidence="1">
    <location>
        <begin position="110"/>
        <end position="142"/>
    </location>
</feature>
<name>A0A183BEY2_9TREM</name>
<dbReference type="Proteomes" id="UP000272942">
    <property type="component" value="Unassembled WGS sequence"/>
</dbReference>
<protein>
    <submittedName>
        <fullName evidence="5">Gp_dh_C domain-containing protein</fullName>
    </submittedName>
</protein>
<dbReference type="EMBL" id="UZAN01071423">
    <property type="protein sequence ID" value="VDP95076.1"/>
    <property type="molecule type" value="Genomic_DNA"/>
</dbReference>
<evidence type="ECO:0000313" key="3">
    <source>
        <dbReference type="EMBL" id="VDP95076.1"/>
    </source>
</evidence>
<evidence type="ECO:0000259" key="2">
    <source>
        <dbReference type="Pfam" id="PF02800"/>
    </source>
</evidence>
<accession>A0A183BEY2</accession>
<keyword evidence="4" id="KW-1185">Reference proteome</keyword>
<proteinExistence type="predicted"/>
<dbReference type="InterPro" id="IPR020829">
    <property type="entry name" value="GlycerAld_3-P_DH_cat"/>
</dbReference>
<reference evidence="3 4" key="2">
    <citation type="submission" date="2018-11" db="EMBL/GenBank/DDBJ databases">
        <authorList>
            <consortium name="Pathogen Informatics"/>
        </authorList>
    </citation>
    <scope>NUCLEOTIDE SEQUENCE [LARGE SCALE GENOMIC DNA]</scope>
    <source>
        <strain evidence="3 4">Egypt</strain>
    </source>
</reference>